<accession>A0A1H9N428</accession>
<evidence type="ECO:0000313" key="2">
    <source>
        <dbReference type="Proteomes" id="UP000199572"/>
    </source>
</evidence>
<proteinExistence type="predicted"/>
<reference evidence="2" key="1">
    <citation type="submission" date="2016-10" db="EMBL/GenBank/DDBJ databases">
        <authorList>
            <person name="Varghese N."/>
            <person name="Submissions S."/>
        </authorList>
    </citation>
    <scope>NUCLEOTIDE SEQUENCE [LARGE SCALE GENOMIC DNA]</scope>
    <source>
        <strain evidence="2">DSM 18610</strain>
    </source>
</reference>
<name>A0A1H9N428_9SPHI</name>
<dbReference type="Proteomes" id="UP000199572">
    <property type="component" value="Unassembled WGS sequence"/>
</dbReference>
<gene>
    <name evidence="1" type="ORF">SAMN04488023_10718</name>
</gene>
<sequence length="91" mass="11050">MNKIDALLDVLYKIYYLHMHHMGDYNGQQLHLKDEQMTRQQVKDYLGISETTYKRKVREGKLRPLKMPGGDRFYKSQLEEEYRESIRRGRI</sequence>
<organism evidence="1 2">
    <name type="scientific">Pedobacter rhizosphaerae</name>
    <dbReference type="NCBI Taxonomy" id="390241"/>
    <lineage>
        <taxon>Bacteria</taxon>
        <taxon>Pseudomonadati</taxon>
        <taxon>Bacteroidota</taxon>
        <taxon>Sphingobacteriia</taxon>
        <taxon>Sphingobacteriales</taxon>
        <taxon>Sphingobacteriaceae</taxon>
        <taxon>Pedobacter</taxon>
    </lineage>
</organism>
<protein>
    <recommendedName>
        <fullName evidence="3">DNA binding domain-containing protein, excisionase family</fullName>
    </recommendedName>
</protein>
<dbReference type="RefSeq" id="WP_090882987.1">
    <property type="nucleotide sequence ID" value="NZ_FOGG01000007.1"/>
</dbReference>
<keyword evidence="2" id="KW-1185">Reference proteome</keyword>
<dbReference type="OrthoDB" id="710198at2"/>
<dbReference type="EMBL" id="FOGG01000007">
    <property type="protein sequence ID" value="SER30405.1"/>
    <property type="molecule type" value="Genomic_DNA"/>
</dbReference>
<dbReference type="AlphaFoldDB" id="A0A1H9N428"/>
<evidence type="ECO:0000313" key="1">
    <source>
        <dbReference type="EMBL" id="SER30405.1"/>
    </source>
</evidence>
<evidence type="ECO:0008006" key="3">
    <source>
        <dbReference type="Google" id="ProtNLM"/>
    </source>
</evidence>